<organism evidence="2 3">
    <name type="scientific">Promicromonospora iranensis</name>
    <dbReference type="NCBI Taxonomy" id="1105144"/>
    <lineage>
        <taxon>Bacteria</taxon>
        <taxon>Bacillati</taxon>
        <taxon>Actinomycetota</taxon>
        <taxon>Actinomycetes</taxon>
        <taxon>Micrococcales</taxon>
        <taxon>Promicromonosporaceae</taxon>
        <taxon>Promicromonospora</taxon>
    </lineage>
</organism>
<dbReference type="Proteomes" id="UP001183585">
    <property type="component" value="Unassembled WGS sequence"/>
</dbReference>
<dbReference type="RefSeq" id="WP_274997760.1">
    <property type="nucleotide sequence ID" value="NZ_JAJQQP010000018.1"/>
</dbReference>
<feature type="transmembrane region" description="Helical" evidence="1">
    <location>
        <begin position="368"/>
        <end position="387"/>
    </location>
</feature>
<keyword evidence="1" id="KW-0472">Membrane</keyword>
<evidence type="ECO:0000313" key="2">
    <source>
        <dbReference type="EMBL" id="MDR7382715.1"/>
    </source>
</evidence>
<accession>A0ABU2CMZ6</accession>
<gene>
    <name evidence="2" type="ORF">J2S48_002230</name>
</gene>
<feature type="transmembrane region" description="Helical" evidence="1">
    <location>
        <begin position="12"/>
        <end position="34"/>
    </location>
</feature>
<feature type="transmembrane region" description="Helical" evidence="1">
    <location>
        <begin position="166"/>
        <end position="187"/>
    </location>
</feature>
<keyword evidence="3" id="KW-1185">Reference proteome</keyword>
<comment type="caution">
    <text evidence="2">The sequence shown here is derived from an EMBL/GenBank/DDBJ whole genome shotgun (WGS) entry which is preliminary data.</text>
</comment>
<evidence type="ECO:0000313" key="3">
    <source>
        <dbReference type="Proteomes" id="UP001183585"/>
    </source>
</evidence>
<feature type="transmembrane region" description="Helical" evidence="1">
    <location>
        <begin position="199"/>
        <end position="217"/>
    </location>
</feature>
<feature type="transmembrane region" description="Helical" evidence="1">
    <location>
        <begin position="238"/>
        <end position="258"/>
    </location>
</feature>
<protein>
    <submittedName>
        <fullName evidence="2">Membrane protein</fullName>
    </submittedName>
</protein>
<evidence type="ECO:0000256" key="1">
    <source>
        <dbReference type="SAM" id="Phobius"/>
    </source>
</evidence>
<dbReference type="EMBL" id="JAVDYE010000001">
    <property type="protein sequence ID" value="MDR7382715.1"/>
    <property type="molecule type" value="Genomic_DNA"/>
</dbReference>
<feature type="transmembrane region" description="Helical" evidence="1">
    <location>
        <begin position="40"/>
        <end position="61"/>
    </location>
</feature>
<keyword evidence="1" id="KW-1133">Transmembrane helix</keyword>
<reference evidence="2 3" key="1">
    <citation type="submission" date="2023-07" db="EMBL/GenBank/DDBJ databases">
        <title>Sequencing the genomes of 1000 actinobacteria strains.</title>
        <authorList>
            <person name="Klenk H.-P."/>
        </authorList>
    </citation>
    <scope>NUCLEOTIDE SEQUENCE [LARGE SCALE GENOMIC DNA]</scope>
    <source>
        <strain evidence="2 3">DSM 45554</strain>
    </source>
</reference>
<keyword evidence="1" id="KW-0812">Transmembrane</keyword>
<sequence length="398" mass="41843">MSGVSAHRLSTVGDWLLWPGMACLVLALVLLWGVDQPLPAGLVAVPGIVGVTTGRVVLSVASTREARERAAGYVTRIRGTGPADVEHVDPQTGRLVSFAGEDLTGAERRSRVEAVRADARRGVLGTREPDRTPSVVDDGAAAGDEALFAGHPRTFVTLPGTVRLGVMWGLLLVVGAPLGLVTAVFVAAEAAATRSAATIVLRVVLVGAVVGAVVLVVSMRRADAVLVDGEGPIARRTVLTIWIMVFAMALVTAGGFVYCTVENGGLARLESDGVRVTAHDAEVRARPRTGSLVRAVVDYGDGRRQVRLDYDRNPDTPTGSQSTWTDAPAPYDGTFIVLYDPDDPDFVVAETDIAGAGPGVMAADLGRAAGMSALWGVPWFLAWMVLVRRARRPAGERS</sequence>
<proteinExistence type="predicted"/>
<name>A0ABU2CMZ6_9MICO</name>